<protein>
    <submittedName>
        <fullName evidence="2">Secalin</fullName>
    </submittedName>
</protein>
<dbReference type="eggNOG" id="ENOG502RS2E">
    <property type="taxonomic scope" value="Eukaryota"/>
</dbReference>
<dbReference type="VEuPathDB" id="FungiDB:MCYG_03958"/>
<evidence type="ECO:0000313" key="2">
    <source>
        <dbReference type="EMBL" id="EEQ31139.1"/>
    </source>
</evidence>
<sequence>MNNGPGNSSSRQSLEDMPMPGNFPDTPDVDDLDDLNGRLNNIGLDTSFNGNSRGTQLHESMYEGWTLYRGEPKVPGGERTWATATICKMPLPQAELIDLVQKQKRQSVTEAYHELTLVKRQHIDNLIEERKQECNDPNKIHVHIHKVVHNPTSRMNPPNVSRTGLQFITNNFHQTTLKDILTLTIVIIKRPIPQGPPPDHGQMAPVDEFRAAPHHQEQRVQPEMIQITPGHHHHQGQGPQLEMMRIPPPPIGPHHPQSRPPPPQESHPVPQHEQLRQNAHPSEQKEIIPGTQIFSQDHRNPYQHHNHTGNEQPHRNIQFMNQGHQQQVPQQQVPQQQVPQQQVPQQQVPQQQIPQQILQQQIPQQQVPQQQVPQQQVPQQEIPQKQIPSETGPP</sequence>
<dbReference type="OrthoDB" id="5401486at2759"/>
<reference evidence="3" key="1">
    <citation type="journal article" date="2012" name="MBio">
        <title>Comparative genome analysis of Trichophyton rubrum and related dermatophytes reveals candidate genes involved in infection.</title>
        <authorList>
            <person name="Martinez D.A."/>
            <person name="Oliver B.G."/>
            <person name="Graeser Y."/>
            <person name="Goldberg J.M."/>
            <person name="Li W."/>
            <person name="Martinez-Rossi N.M."/>
            <person name="Monod M."/>
            <person name="Shelest E."/>
            <person name="Barton R.C."/>
            <person name="Birch E."/>
            <person name="Brakhage A.A."/>
            <person name="Chen Z."/>
            <person name="Gurr S.J."/>
            <person name="Heiman D."/>
            <person name="Heitman J."/>
            <person name="Kosti I."/>
            <person name="Rossi A."/>
            <person name="Saif S."/>
            <person name="Samalova M."/>
            <person name="Saunders C.W."/>
            <person name="Shea T."/>
            <person name="Summerbell R.C."/>
            <person name="Xu J."/>
            <person name="Young S."/>
            <person name="Zeng Q."/>
            <person name="Birren B.W."/>
            <person name="Cuomo C.A."/>
            <person name="White T.C."/>
        </authorList>
    </citation>
    <scope>NUCLEOTIDE SEQUENCE [LARGE SCALE GENOMIC DNA]</scope>
    <source>
        <strain evidence="3">ATCC MYA-4605 / CBS 113480</strain>
    </source>
</reference>
<dbReference type="STRING" id="554155.C5FMN6"/>
<dbReference type="HOGENOM" id="CLU_700140_0_0_1"/>
<feature type="compositionally biased region" description="Polar residues" evidence="1">
    <location>
        <begin position="1"/>
        <end position="12"/>
    </location>
</feature>
<dbReference type="EMBL" id="DS995703">
    <property type="protein sequence ID" value="EEQ31139.1"/>
    <property type="molecule type" value="Genomic_DNA"/>
</dbReference>
<evidence type="ECO:0000313" key="3">
    <source>
        <dbReference type="Proteomes" id="UP000002035"/>
    </source>
</evidence>
<dbReference type="RefSeq" id="XP_002848452.1">
    <property type="nucleotide sequence ID" value="XM_002848406.1"/>
</dbReference>
<feature type="compositionally biased region" description="Low complexity" evidence="1">
    <location>
        <begin position="325"/>
        <end position="388"/>
    </location>
</feature>
<gene>
    <name evidence="2" type="ORF">MCYG_03958</name>
</gene>
<feature type="compositionally biased region" description="Pro residues" evidence="1">
    <location>
        <begin position="246"/>
        <end position="265"/>
    </location>
</feature>
<dbReference type="AlphaFoldDB" id="C5FMN6"/>
<feature type="region of interest" description="Disordered" evidence="1">
    <location>
        <begin position="229"/>
        <end position="283"/>
    </location>
</feature>
<dbReference type="GeneID" id="9222774"/>
<dbReference type="Proteomes" id="UP000002035">
    <property type="component" value="Unassembled WGS sequence"/>
</dbReference>
<accession>C5FMN6</accession>
<organism evidence="2 3">
    <name type="scientific">Arthroderma otae (strain ATCC MYA-4605 / CBS 113480)</name>
    <name type="common">Microsporum canis</name>
    <dbReference type="NCBI Taxonomy" id="554155"/>
    <lineage>
        <taxon>Eukaryota</taxon>
        <taxon>Fungi</taxon>
        <taxon>Dikarya</taxon>
        <taxon>Ascomycota</taxon>
        <taxon>Pezizomycotina</taxon>
        <taxon>Eurotiomycetes</taxon>
        <taxon>Eurotiomycetidae</taxon>
        <taxon>Onygenales</taxon>
        <taxon>Arthrodermataceae</taxon>
        <taxon>Microsporum</taxon>
    </lineage>
</organism>
<evidence type="ECO:0000256" key="1">
    <source>
        <dbReference type="SAM" id="MobiDB-lite"/>
    </source>
</evidence>
<keyword evidence="3" id="KW-1185">Reference proteome</keyword>
<feature type="region of interest" description="Disordered" evidence="1">
    <location>
        <begin position="322"/>
        <end position="394"/>
    </location>
</feature>
<feature type="region of interest" description="Disordered" evidence="1">
    <location>
        <begin position="1"/>
        <end position="27"/>
    </location>
</feature>
<proteinExistence type="predicted"/>
<name>C5FMN6_ARTOC</name>